<dbReference type="Proteomes" id="UP000886998">
    <property type="component" value="Unassembled WGS sequence"/>
</dbReference>
<evidence type="ECO:0000313" key="1">
    <source>
        <dbReference type="EMBL" id="GFY64566.1"/>
    </source>
</evidence>
<protein>
    <submittedName>
        <fullName evidence="1">Uncharacterized protein</fullName>
    </submittedName>
</protein>
<accession>A0A8X7CFI5</accession>
<reference evidence="1" key="1">
    <citation type="submission" date="2020-08" db="EMBL/GenBank/DDBJ databases">
        <title>Multicomponent nature underlies the extraordinary mechanical properties of spider dragline silk.</title>
        <authorList>
            <person name="Kono N."/>
            <person name="Nakamura H."/>
            <person name="Mori M."/>
            <person name="Yoshida Y."/>
            <person name="Ohtoshi R."/>
            <person name="Malay A.D."/>
            <person name="Moran D.A.P."/>
            <person name="Tomita M."/>
            <person name="Numata K."/>
            <person name="Arakawa K."/>
        </authorList>
    </citation>
    <scope>NUCLEOTIDE SEQUENCE</scope>
</reference>
<dbReference type="AlphaFoldDB" id="A0A8X7CFI5"/>
<gene>
    <name evidence="1" type="ORF">TNIN_98411</name>
</gene>
<proteinExistence type="predicted"/>
<dbReference type="OrthoDB" id="7469650at2759"/>
<comment type="caution">
    <text evidence="1">The sequence shown here is derived from an EMBL/GenBank/DDBJ whole genome shotgun (WGS) entry which is preliminary data.</text>
</comment>
<name>A0A8X7CFI5_9ARAC</name>
<organism evidence="1 2">
    <name type="scientific">Trichonephila inaurata madagascariensis</name>
    <dbReference type="NCBI Taxonomy" id="2747483"/>
    <lineage>
        <taxon>Eukaryota</taxon>
        <taxon>Metazoa</taxon>
        <taxon>Ecdysozoa</taxon>
        <taxon>Arthropoda</taxon>
        <taxon>Chelicerata</taxon>
        <taxon>Arachnida</taxon>
        <taxon>Araneae</taxon>
        <taxon>Araneomorphae</taxon>
        <taxon>Entelegynae</taxon>
        <taxon>Araneoidea</taxon>
        <taxon>Nephilidae</taxon>
        <taxon>Trichonephila</taxon>
        <taxon>Trichonephila inaurata</taxon>
    </lineage>
</organism>
<sequence length="103" mass="11486">MCHFDLDCSNVKYSEDHLFQKCWVILVNNRQWSQWRRSSGTVGCGIAVNAFPTRKCPGVGTQGSSGLLDNTHSGLELRYASIWLDNVANSSKVRLVTPTTLLK</sequence>
<keyword evidence="2" id="KW-1185">Reference proteome</keyword>
<evidence type="ECO:0000313" key="2">
    <source>
        <dbReference type="Proteomes" id="UP000886998"/>
    </source>
</evidence>
<dbReference type="EMBL" id="BMAV01015310">
    <property type="protein sequence ID" value="GFY64566.1"/>
    <property type="molecule type" value="Genomic_DNA"/>
</dbReference>